<name>A0A382V6C3_9ZZZZ</name>
<feature type="region of interest" description="Disordered" evidence="1">
    <location>
        <begin position="1"/>
        <end position="31"/>
    </location>
</feature>
<feature type="non-terminal residue" evidence="2">
    <location>
        <position position="1"/>
    </location>
</feature>
<feature type="non-terminal residue" evidence="2">
    <location>
        <position position="31"/>
    </location>
</feature>
<protein>
    <submittedName>
        <fullName evidence="2">Uncharacterized protein</fullName>
    </submittedName>
</protein>
<accession>A0A382V6C3</accession>
<organism evidence="2">
    <name type="scientific">marine metagenome</name>
    <dbReference type="NCBI Taxonomy" id="408172"/>
    <lineage>
        <taxon>unclassified sequences</taxon>
        <taxon>metagenomes</taxon>
        <taxon>ecological metagenomes</taxon>
    </lineage>
</organism>
<dbReference type="EMBL" id="UINC01149232">
    <property type="protein sequence ID" value="SVD41575.1"/>
    <property type="molecule type" value="Genomic_DNA"/>
</dbReference>
<sequence>PSVTTHPLAASQKRSESKYLSSCPPVGPSEL</sequence>
<reference evidence="2" key="1">
    <citation type="submission" date="2018-05" db="EMBL/GenBank/DDBJ databases">
        <authorList>
            <person name="Lanie J.A."/>
            <person name="Ng W.-L."/>
            <person name="Kazmierczak K.M."/>
            <person name="Andrzejewski T.M."/>
            <person name="Davidsen T.M."/>
            <person name="Wayne K.J."/>
            <person name="Tettelin H."/>
            <person name="Glass J.I."/>
            <person name="Rusch D."/>
            <person name="Podicherti R."/>
            <person name="Tsui H.-C.T."/>
            <person name="Winkler M.E."/>
        </authorList>
    </citation>
    <scope>NUCLEOTIDE SEQUENCE</scope>
</reference>
<evidence type="ECO:0000256" key="1">
    <source>
        <dbReference type="SAM" id="MobiDB-lite"/>
    </source>
</evidence>
<evidence type="ECO:0000313" key="2">
    <source>
        <dbReference type="EMBL" id="SVD41575.1"/>
    </source>
</evidence>
<dbReference type="AlphaFoldDB" id="A0A382V6C3"/>
<gene>
    <name evidence="2" type="ORF">METZ01_LOCUS394429</name>
</gene>
<proteinExistence type="predicted"/>